<name>A0A2U8GSK9_9RHOO</name>
<dbReference type="PANTHER" id="PTHR34610">
    <property type="entry name" value="SSL7007 PROTEIN"/>
    <property type="match status" value="1"/>
</dbReference>
<dbReference type="InterPro" id="IPR002850">
    <property type="entry name" value="PIN_toxin-like"/>
</dbReference>
<dbReference type="InterPro" id="IPR002716">
    <property type="entry name" value="PIN_dom"/>
</dbReference>
<dbReference type="Pfam" id="PF13470">
    <property type="entry name" value="PIN_3"/>
    <property type="match status" value="1"/>
</dbReference>
<dbReference type="EMBL" id="CP022187">
    <property type="protein sequence ID" value="AWI76677.1"/>
    <property type="molecule type" value="Genomic_DNA"/>
</dbReference>
<feature type="domain" description="PIN" evidence="1">
    <location>
        <begin position="7"/>
        <end position="117"/>
    </location>
</feature>
<dbReference type="Proteomes" id="UP000244930">
    <property type="component" value="Chromosome"/>
</dbReference>
<gene>
    <name evidence="2" type="ORF">CEW83_16860</name>
</gene>
<evidence type="ECO:0000259" key="1">
    <source>
        <dbReference type="Pfam" id="PF13470"/>
    </source>
</evidence>
<organism evidence="2 3">
    <name type="scientific">Parazoarcus communis</name>
    <dbReference type="NCBI Taxonomy" id="41977"/>
    <lineage>
        <taxon>Bacteria</taxon>
        <taxon>Pseudomonadati</taxon>
        <taxon>Pseudomonadota</taxon>
        <taxon>Betaproteobacteria</taxon>
        <taxon>Rhodocyclales</taxon>
        <taxon>Zoogloeaceae</taxon>
        <taxon>Parazoarcus</taxon>
    </lineage>
</organism>
<proteinExistence type="predicted"/>
<dbReference type="SUPFAM" id="SSF88723">
    <property type="entry name" value="PIN domain-like"/>
    <property type="match status" value="1"/>
</dbReference>
<keyword evidence="3" id="KW-1185">Reference proteome</keyword>
<reference evidence="2 3" key="1">
    <citation type="submission" date="2017-06" db="EMBL/GenBank/DDBJ databases">
        <title>Azoarcus.</title>
        <authorList>
            <person name="Woo J.-H."/>
            <person name="Kim H.-S."/>
        </authorList>
    </citation>
    <scope>NUCLEOTIDE SEQUENCE [LARGE SCALE GENOMIC DNA]</scope>
    <source>
        <strain evidence="2 3">TSPY31</strain>
    </source>
</reference>
<dbReference type="KEGG" id="acom:CEW83_16860"/>
<dbReference type="RefSeq" id="WP_108950376.1">
    <property type="nucleotide sequence ID" value="NZ_CP022187.1"/>
</dbReference>
<sequence>MTAARNLVLDTNTVMALWHFKDPALESLSSAIDAGTLKLFSRDDALEEFRRVLAYSQFSISPDDQTRLFDTYRNRINPAPATAADALQLPACRDRDDQKFLEIARDAGVDHLLTRDKLLLKLARHSVLRDRFRILTPERFIAEGLC</sequence>
<evidence type="ECO:0000313" key="3">
    <source>
        <dbReference type="Proteomes" id="UP000244930"/>
    </source>
</evidence>
<dbReference type="InterPro" id="IPR029060">
    <property type="entry name" value="PIN-like_dom_sf"/>
</dbReference>
<dbReference type="AlphaFoldDB" id="A0A2U8GSK9"/>
<protein>
    <submittedName>
        <fullName evidence="2">PIN family protein</fullName>
    </submittedName>
</protein>
<evidence type="ECO:0000313" key="2">
    <source>
        <dbReference type="EMBL" id="AWI76677.1"/>
    </source>
</evidence>
<accession>A0A2U8GSK9</accession>
<dbReference type="PANTHER" id="PTHR34610:SF3">
    <property type="entry name" value="SSL7007 PROTEIN"/>
    <property type="match status" value="1"/>
</dbReference>